<dbReference type="OrthoDB" id="1912208at2"/>
<reference evidence="2 3" key="2">
    <citation type="submission" date="2020-02" db="EMBL/GenBank/DDBJ databases">
        <title>Candidatus Galacturonibacter soehngenii shows hetero-acetogenic catabolism of galacturonic acid but lacks a canonical carbon monoxide dehydrogenase/acetyl-CoA synthase complex.</title>
        <authorList>
            <person name="Diender M."/>
            <person name="Stouten G.R."/>
            <person name="Petersen J.F."/>
            <person name="Nielsen P.H."/>
            <person name="Dueholm M.S."/>
            <person name="Pronk J.T."/>
            <person name="Van Loosdrecht M.C.M."/>
        </authorList>
    </citation>
    <scope>NUCLEOTIDE SEQUENCE [LARGE SCALE GENOMIC DNA]</scope>
    <source>
        <strain evidence="2">GalUA</strain>
    </source>
</reference>
<keyword evidence="3" id="KW-1185">Reference proteome</keyword>
<evidence type="ECO:0000256" key="1">
    <source>
        <dbReference type="SAM" id="Phobius"/>
    </source>
</evidence>
<proteinExistence type="predicted"/>
<gene>
    <name evidence="2" type="ORF">F7O84_05335</name>
</gene>
<keyword evidence="1" id="KW-0472">Membrane</keyword>
<feature type="transmembrane region" description="Helical" evidence="1">
    <location>
        <begin position="28"/>
        <end position="49"/>
    </location>
</feature>
<dbReference type="Proteomes" id="UP000461768">
    <property type="component" value="Unassembled WGS sequence"/>
</dbReference>
<accession>A0A7V7QMC7</accession>
<dbReference type="EMBL" id="WAGX01000004">
    <property type="protein sequence ID" value="KAB1439809.1"/>
    <property type="molecule type" value="Genomic_DNA"/>
</dbReference>
<organism evidence="2 3">
    <name type="scientific">Candidatus Galacturonatibacter soehngenii</name>
    <dbReference type="NCBI Taxonomy" id="2307010"/>
    <lineage>
        <taxon>Bacteria</taxon>
        <taxon>Bacillati</taxon>
        <taxon>Bacillota</taxon>
        <taxon>Clostridia</taxon>
        <taxon>Lachnospirales</taxon>
        <taxon>Lachnospiraceae</taxon>
        <taxon>Candidatus Galacturonatibacter</taxon>
    </lineage>
</organism>
<protein>
    <submittedName>
        <fullName evidence="2">Uncharacterized protein</fullName>
    </submittedName>
</protein>
<dbReference type="RefSeq" id="WP_151142689.1">
    <property type="nucleotide sequence ID" value="NZ_WAGX01000004.1"/>
</dbReference>
<keyword evidence="1" id="KW-1133">Transmembrane helix</keyword>
<name>A0A7V7QMC7_9FIRM</name>
<dbReference type="AlphaFoldDB" id="A0A7V7QMC7"/>
<feature type="transmembrane region" description="Helical" evidence="1">
    <location>
        <begin position="126"/>
        <end position="144"/>
    </location>
</feature>
<sequence>MNNIHVNIIGGQDGPTSIFFAGNLGSSWINYSGLIIVICILIPNIIYFIKNSQNKAQSNLVSTNKGITLIEQLGRYMSMFFIVFNVGILEYGFSSFQTLAAYYLGNIILVIAYWIIWIMYFMNKSLLKSMALAIIPTVIFLLSGVTKRKYLLVISAIIFGISHIIITYKSNNESRNV</sequence>
<feature type="transmembrane region" description="Helical" evidence="1">
    <location>
        <begin position="99"/>
        <end position="119"/>
    </location>
</feature>
<evidence type="ECO:0000313" key="3">
    <source>
        <dbReference type="Proteomes" id="UP000461768"/>
    </source>
</evidence>
<feature type="transmembrane region" description="Helical" evidence="1">
    <location>
        <begin position="73"/>
        <end position="93"/>
    </location>
</feature>
<comment type="caution">
    <text evidence="2">The sequence shown here is derived from an EMBL/GenBank/DDBJ whole genome shotgun (WGS) entry which is preliminary data.</text>
</comment>
<keyword evidence="1" id="KW-0812">Transmembrane</keyword>
<feature type="transmembrane region" description="Helical" evidence="1">
    <location>
        <begin position="150"/>
        <end position="168"/>
    </location>
</feature>
<reference evidence="2 3" key="1">
    <citation type="submission" date="2019-09" db="EMBL/GenBank/DDBJ databases">
        <authorList>
            <person name="Valk L.C."/>
        </authorList>
    </citation>
    <scope>NUCLEOTIDE SEQUENCE [LARGE SCALE GENOMIC DNA]</scope>
    <source>
        <strain evidence="2">GalUA</strain>
    </source>
</reference>
<evidence type="ECO:0000313" key="2">
    <source>
        <dbReference type="EMBL" id="KAB1439809.1"/>
    </source>
</evidence>